<proteinExistence type="predicted"/>
<accession>A0A7L7YTT8</accession>
<organism evidence="2">
    <name type="scientific">uncultured densovirus</name>
    <dbReference type="NCBI Taxonomy" id="748192"/>
    <lineage>
        <taxon>Viruses</taxon>
        <taxon>Monodnaviria</taxon>
        <taxon>Shotokuvirae</taxon>
        <taxon>Cossaviricota</taxon>
        <taxon>Quintoviricetes</taxon>
        <taxon>Piccovirales</taxon>
        <taxon>Parvoviridae</taxon>
        <taxon>Densovirinae</taxon>
        <taxon>environmental samples</taxon>
    </lineage>
</organism>
<evidence type="ECO:0000313" key="2">
    <source>
        <dbReference type="EMBL" id="QOD39566.1"/>
    </source>
</evidence>
<dbReference type="EMBL" id="MT733041">
    <property type="protein sequence ID" value="QOD39566.1"/>
    <property type="molecule type" value="Genomic_DNA"/>
</dbReference>
<evidence type="ECO:0000256" key="1">
    <source>
        <dbReference type="SAM" id="MobiDB-lite"/>
    </source>
</evidence>
<protein>
    <submittedName>
        <fullName evidence="2">NS2</fullName>
    </submittedName>
</protein>
<reference evidence="2" key="1">
    <citation type="submission" date="2020-07" db="EMBL/GenBank/DDBJ databases">
        <title>Diversity of sea star-associated densoviruses and transcribed endogenized viral elements of densovirus origin.</title>
        <authorList>
            <person name="Jackson E.W."/>
            <person name="Hewson I."/>
        </authorList>
    </citation>
    <scope>NUCLEOTIDE SEQUENCE</scope>
</reference>
<feature type="region of interest" description="Disordered" evidence="1">
    <location>
        <begin position="1"/>
        <end position="20"/>
    </location>
</feature>
<feature type="compositionally biased region" description="Basic and acidic residues" evidence="1">
    <location>
        <begin position="7"/>
        <end position="20"/>
    </location>
</feature>
<name>A0A7L7YTT8_9VIRU</name>
<sequence length="286" mass="33793">MSDSENEQIHQEEEEEKKETKTIPLLTVLSRIFQSNLPLSCHPGYMMGFAKFLEDQDLSSEVENFLPCLTKVAKMLYLRTGKNLKKEPYEFIESSKNQMGIWYEMCFDLSLIKSMKTFLDVFKEMSITEEDCCRYAEKNLMSTSSMTAHTQMDHADARGTKRQRPTEWNIDEIKEDTDEIVVDLKGLPIFEIFSSIMAHKGEKQFIKRSRDDLKEFQARIAVYRKKDLLDCEVQRDIWKYKFQELIINYDSTDSIAQLMNQLKGAHNRYFETQKKDVKWAIQKSYR</sequence>
<gene>
    <name evidence="2" type="primary">NS2</name>
</gene>